<sequence>MPARKTPVLRSSYVVVSILLVSTAYSAPYLVDFSGAVTAVDQAAPPSYWIGERV</sequence>
<name>A0A5C6ACM8_9BACT</name>
<evidence type="ECO:0000313" key="1">
    <source>
        <dbReference type="EMBL" id="TWT97802.1"/>
    </source>
</evidence>
<gene>
    <name evidence="1" type="ORF">Pla108_19540</name>
</gene>
<reference evidence="1 2" key="1">
    <citation type="submission" date="2019-02" db="EMBL/GenBank/DDBJ databases">
        <title>Deep-cultivation of Planctomycetes and their phenomic and genomic characterization uncovers novel biology.</title>
        <authorList>
            <person name="Wiegand S."/>
            <person name="Jogler M."/>
            <person name="Boedeker C."/>
            <person name="Pinto D."/>
            <person name="Vollmers J."/>
            <person name="Rivas-Marin E."/>
            <person name="Kohn T."/>
            <person name="Peeters S.H."/>
            <person name="Heuer A."/>
            <person name="Rast P."/>
            <person name="Oberbeckmann S."/>
            <person name="Bunk B."/>
            <person name="Jeske O."/>
            <person name="Meyerdierks A."/>
            <person name="Storesund J.E."/>
            <person name="Kallscheuer N."/>
            <person name="Luecker S."/>
            <person name="Lage O.M."/>
            <person name="Pohl T."/>
            <person name="Merkel B.J."/>
            <person name="Hornburger P."/>
            <person name="Mueller R.-W."/>
            <person name="Bruemmer F."/>
            <person name="Labrenz M."/>
            <person name="Spormann A.M."/>
            <person name="Op Den Camp H."/>
            <person name="Overmann J."/>
            <person name="Amann R."/>
            <person name="Jetten M.S.M."/>
            <person name="Mascher T."/>
            <person name="Medema M.H."/>
            <person name="Devos D.P."/>
            <person name="Kaster A.-K."/>
            <person name="Ovreas L."/>
            <person name="Rohde M."/>
            <person name="Galperin M.Y."/>
            <person name="Jogler C."/>
        </authorList>
    </citation>
    <scope>NUCLEOTIDE SEQUENCE [LARGE SCALE GENOMIC DNA]</scope>
    <source>
        <strain evidence="1 2">Pla108</strain>
    </source>
</reference>
<accession>A0A5C6ACM8</accession>
<comment type="caution">
    <text evidence="1">The sequence shown here is derived from an EMBL/GenBank/DDBJ whole genome shotgun (WGS) entry which is preliminary data.</text>
</comment>
<keyword evidence="2" id="KW-1185">Reference proteome</keyword>
<dbReference type="AlphaFoldDB" id="A0A5C6ACM8"/>
<dbReference type="Proteomes" id="UP000317421">
    <property type="component" value="Unassembled WGS sequence"/>
</dbReference>
<organism evidence="1 2">
    <name type="scientific">Botrimarina colliarenosi</name>
    <dbReference type="NCBI Taxonomy" id="2528001"/>
    <lineage>
        <taxon>Bacteria</taxon>
        <taxon>Pseudomonadati</taxon>
        <taxon>Planctomycetota</taxon>
        <taxon>Planctomycetia</taxon>
        <taxon>Pirellulales</taxon>
        <taxon>Lacipirellulaceae</taxon>
        <taxon>Botrimarina</taxon>
    </lineage>
</organism>
<protein>
    <submittedName>
        <fullName evidence="1">Uncharacterized protein</fullName>
    </submittedName>
</protein>
<evidence type="ECO:0000313" key="2">
    <source>
        <dbReference type="Proteomes" id="UP000317421"/>
    </source>
</evidence>
<proteinExistence type="predicted"/>
<dbReference type="EMBL" id="SJPR01000002">
    <property type="protein sequence ID" value="TWT97802.1"/>
    <property type="molecule type" value="Genomic_DNA"/>
</dbReference>